<dbReference type="STRING" id="633194.SAMN05421759_1111"/>
<dbReference type="EMBL" id="FTOQ01000011">
    <property type="protein sequence ID" value="SIT03037.1"/>
    <property type="molecule type" value="Genomic_DNA"/>
</dbReference>
<keyword evidence="5" id="KW-1185">Reference proteome</keyword>
<accession>A0A1N7NXG1</accession>
<dbReference type="Pfam" id="PF20009">
    <property type="entry name" value="GEVED"/>
    <property type="match status" value="1"/>
</dbReference>
<dbReference type="InterPro" id="IPR047589">
    <property type="entry name" value="DUF11_rpt"/>
</dbReference>
<dbReference type="AlphaFoldDB" id="A0A1N7NXG1"/>
<dbReference type="InterPro" id="IPR045474">
    <property type="entry name" value="GEVED"/>
</dbReference>
<feature type="domain" description="DUF11" evidence="2">
    <location>
        <begin position="481"/>
        <end position="595"/>
    </location>
</feature>
<evidence type="ECO:0000313" key="4">
    <source>
        <dbReference type="EMBL" id="SIT03037.1"/>
    </source>
</evidence>
<reference evidence="5" key="1">
    <citation type="submission" date="2017-01" db="EMBL/GenBank/DDBJ databases">
        <authorList>
            <person name="Varghese N."/>
            <person name="Submissions S."/>
        </authorList>
    </citation>
    <scope>NUCLEOTIDE SEQUENCE [LARGE SCALE GENOMIC DNA]</scope>
    <source>
        <strain evidence="5">DSM 29430</strain>
    </source>
</reference>
<feature type="region of interest" description="Disordered" evidence="1">
    <location>
        <begin position="327"/>
        <end position="350"/>
    </location>
</feature>
<organism evidence="4 5">
    <name type="scientific">Roseivivax lentus</name>
    <dbReference type="NCBI Taxonomy" id="633194"/>
    <lineage>
        <taxon>Bacteria</taxon>
        <taxon>Pseudomonadati</taxon>
        <taxon>Pseudomonadota</taxon>
        <taxon>Alphaproteobacteria</taxon>
        <taxon>Rhodobacterales</taxon>
        <taxon>Roseobacteraceae</taxon>
        <taxon>Roseivivax</taxon>
    </lineage>
</organism>
<evidence type="ECO:0000259" key="3">
    <source>
        <dbReference type="Pfam" id="PF20009"/>
    </source>
</evidence>
<dbReference type="NCBIfam" id="TIGR01451">
    <property type="entry name" value="B_ant_repeat"/>
    <property type="match status" value="2"/>
</dbReference>
<protein>
    <submittedName>
        <fullName evidence="4">Conserved repeat domain-containing protein</fullName>
    </submittedName>
</protein>
<evidence type="ECO:0000256" key="1">
    <source>
        <dbReference type="SAM" id="MobiDB-lite"/>
    </source>
</evidence>
<evidence type="ECO:0000259" key="2">
    <source>
        <dbReference type="Pfam" id="PF01345"/>
    </source>
</evidence>
<dbReference type="InterPro" id="IPR051172">
    <property type="entry name" value="Chlamydia_OmcB"/>
</dbReference>
<gene>
    <name evidence="4" type="ORF">SAMN05421759_1111</name>
</gene>
<evidence type="ECO:0000313" key="5">
    <source>
        <dbReference type="Proteomes" id="UP000186684"/>
    </source>
</evidence>
<feature type="compositionally biased region" description="Low complexity" evidence="1">
    <location>
        <begin position="327"/>
        <end position="342"/>
    </location>
</feature>
<feature type="domain" description="GEVED" evidence="3">
    <location>
        <begin position="387"/>
        <end position="472"/>
    </location>
</feature>
<name>A0A1N7NXG1_9RHOB</name>
<proteinExistence type="predicted"/>
<sequence>MDTDGNPIDVVFQLNTVSGPTNIRFTDASNVLDANMRAADNSWLSFDVTMVRDGTATPANPQGTPIDLSRINGVVIQQVDIDSNGVNQNSSDVAGFLTGNPEVSYFNTVPWPSFPAPGQAIVMDPAKVGSSADWFDEPNESPFDNYVTYRYGALNTGTFLLGFTGTETALSSRGAGILLCTIADTSTNLVATDDDYGASPVNGGLGGIAGNVLDNDTVDLSPIDPVLAAITTIQPATPASAGDPVPYIGTDGLLEGQVVVPLFTPAGTYTIVYELCELIDPSNCDRATVTVAVDPALIDRGDAPASYGDAAHLIVPEIFLGADLPDSEPSASYSSDASGDDTSGIDDEDGIAQMPDLIAGETAELVVSVRESLNFDPLPPLFGMTFLNLWIDFDGNGVFGIGEHVAADVVNGGPLDLDGSFNTEIRLAVPVPAGAVAGPTIARLRWSTTSGLVSDDLLGFALDGEVEDYEVTIFTIPPEADLALNKAVQDTAGAPISEALAGTALDFVLRVDNAGPGQADGVVVHDRLPSGYAYVSDDAAAQGMSYDAATGLWQVGAVPSGASRSLTIRATLLAAGKHLNEAEIIESSVVDPDSDPGVGAAADDLGDGLADDDEASAGVTVLPGAATLSGTVFLDTGTGGAVAHDGLQAGTEAGTGAAIVTIFDAAGTILGTATPGADGTWSFTLPDGYADAVTLSAEAPLDHRVISETGAALPGRSLPDAIDGAITFLPDPGTDYAGLDIGLIREAGLSEGQEATIAPGQIVQLQHEYLGHSAGSVAFSVVDISQTPASSFSATLYLDPACDGTPSLPVTAPMAVTEGTRICLVARVASDSGIGEGAVHVFEVHAETSYTGTTFSEVDINTDRLTSLSGVSRLELSKTVENITSASGEGSRNAAAVGDVLEYRIYLRNTSTTSARDVTIYDRTPAYTRLAAPVPSPIPVGAALLCSLAEPAINAAGYAGDLRWECTGSYAPGESGAVSFRVEIAP</sequence>
<dbReference type="PANTHER" id="PTHR34819">
    <property type="entry name" value="LARGE CYSTEINE-RICH PERIPLASMIC PROTEIN OMCB"/>
    <property type="match status" value="1"/>
</dbReference>
<dbReference type="InterPro" id="IPR013783">
    <property type="entry name" value="Ig-like_fold"/>
</dbReference>
<dbReference type="InterPro" id="IPR001434">
    <property type="entry name" value="OmcB-like_DUF11"/>
</dbReference>
<dbReference type="Pfam" id="PF01345">
    <property type="entry name" value="DUF11"/>
    <property type="match status" value="1"/>
</dbReference>
<dbReference type="RefSeq" id="WP_076449258.1">
    <property type="nucleotide sequence ID" value="NZ_FTOQ01000011.1"/>
</dbReference>
<dbReference type="Gene3D" id="2.60.40.10">
    <property type="entry name" value="Immunoglobulins"/>
    <property type="match status" value="1"/>
</dbReference>
<dbReference type="OrthoDB" id="1204817at2"/>
<dbReference type="Proteomes" id="UP000186684">
    <property type="component" value="Unassembled WGS sequence"/>
</dbReference>